<comment type="cofactor">
    <cofactor evidence="1 3">
        <name>pyridoxal 5'-phosphate</name>
        <dbReference type="ChEBI" id="CHEBI:597326"/>
    </cofactor>
</comment>
<dbReference type="OrthoDB" id="10047078at2759"/>
<keyword evidence="2 3" id="KW-0663">Pyridoxal phosphate</keyword>
<dbReference type="Gene3D" id="3.40.640.10">
    <property type="entry name" value="Type I PLP-dependent aspartate aminotransferase-like (Major domain)"/>
    <property type="match status" value="1"/>
</dbReference>
<dbReference type="Pfam" id="PF01053">
    <property type="entry name" value="Cys_Met_Meta_PP"/>
    <property type="match status" value="1"/>
</dbReference>
<dbReference type="InterPro" id="IPR000277">
    <property type="entry name" value="Cys/Met-Metab_PyrdxlP-dep_enz"/>
</dbReference>
<dbReference type="Proteomes" id="UP000179179">
    <property type="component" value="Unassembled WGS sequence"/>
</dbReference>
<feature type="non-terminal residue" evidence="4">
    <location>
        <position position="1"/>
    </location>
</feature>
<comment type="similarity">
    <text evidence="3">Belongs to the trans-sulfuration enzymes family.</text>
</comment>
<dbReference type="SUPFAM" id="SSF53383">
    <property type="entry name" value="PLP-dependent transferases"/>
    <property type="match status" value="1"/>
</dbReference>
<dbReference type="STRING" id="109264.A0A1F8AFR4"/>
<dbReference type="GeneID" id="34444165"/>
<dbReference type="RefSeq" id="XP_022394300.1">
    <property type="nucleotide sequence ID" value="XM_022527905.1"/>
</dbReference>
<dbReference type="InterPro" id="IPR051750">
    <property type="entry name" value="Trans-sulfuration_enzymes"/>
</dbReference>
<evidence type="ECO:0000256" key="1">
    <source>
        <dbReference type="ARBA" id="ARBA00001933"/>
    </source>
</evidence>
<dbReference type="Gene3D" id="3.90.1150.10">
    <property type="entry name" value="Aspartate Aminotransferase, domain 1"/>
    <property type="match status" value="1"/>
</dbReference>
<dbReference type="InterPro" id="IPR015422">
    <property type="entry name" value="PyrdxlP-dep_Trfase_small"/>
</dbReference>
<dbReference type="AlphaFoldDB" id="A0A1F8AFR4"/>
<dbReference type="GO" id="GO:0030170">
    <property type="term" value="F:pyridoxal phosphate binding"/>
    <property type="evidence" value="ECO:0007669"/>
    <property type="project" value="InterPro"/>
</dbReference>
<dbReference type="EMBL" id="LYCR01000002">
    <property type="protein sequence ID" value="OGM50583.1"/>
    <property type="molecule type" value="Genomic_DNA"/>
</dbReference>
<evidence type="ECO:0000256" key="3">
    <source>
        <dbReference type="RuleBase" id="RU362118"/>
    </source>
</evidence>
<dbReference type="InterPro" id="IPR015424">
    <property type="entry name" value="PyrdxlP-dep_Trfase"/>
</dbReference>
<proteinExistence type="inferred from homology"/>
<reference evidence="4 5" key="1">
    <citation type="journal article" date="2016" name="Genome Biol. Evol.">
        <title>Draft genome sequence of an aflatoxigenic Aspergillus species, A. bombycis.</title>
        <authorList>
            <person name="Moore G.G."/>
            <person name="Mack B.M."/>
            <person name="Beltz S.B."/>
            <person name="Gilbert M.K."/>
        </authorList>
    </citation>
    <scope>NUCLEOTIDE SEQUENCE [LARGE SCALE GENOMIC DNA]</scope>
    <source>
        <strain evidence="5">NRRL 26010</strain>
    </source>
</reference>
<dbReference type="PANTHER" id="PTHR42699:SF1">
    <property type="entry name" value="CYSTATHIONINE GAMMA-SYNTHASE-RELATED"/>
    <property type="match status" value="1"/>
</dbReference>
<protein>
    <recommendedName>
        <fullName evidence="6">Cystathionine gamma-synthase</fullName>
    </recommendedName>
</protein>
<organism evidence="4 5">
    <name type="scientific">Aspergillus bombycis</name>
    <dbReference type="NCBI Taxonomy" id="109264"/>
    <lineage>
        <taxon>Eukaryota</taxon>
        <taxon>Fungi</taxon>
        <taxon>Dikarya</taxon>
        <taxon>Ascomycota</taxon>
        <taxon>Pezizomycotina</taxon>
        <taxon>Eurotiomycetes</taxon>
        <taxon>Eurotiomycetidae</taxon>
        <taxon>Eurotiales</taxon>
        <taxon>Aspergillaceae</taxon>
        <taxon>Aspergillus</taxon>
    </lineage>
</organism>
<name>A0A1F8AFR4_9EURO</name>
<comment type="caution">
    <text evidence="4">The sequence shown here is derived from an EMBL/GenBank/DDBJ whole genome shotgun (WGS) entry which is preliminary data.</text>
</comment>
<evidence type="ECO:0000313" key="5">
    <source>
        <dbReference type="Proteomes" id="UP000179179"/>
    </source>
</evidence>
<dbReference type="GO" id="GO:0003962">
    <property type="term" value="F:cystathionine gamma-synthase activity"/>
    <property type="evidence" value="ECO:0007669"/>
    <property type="project" value="TreeGrafter"/>
</dbReference>
<evidence type="ECO:0000256" key="2">
    <source>
        <dbReference type="ARBA" id="ARBA00022898"/>
    </source>
</evidence>
<accession>A0A1F8AFR4</accession>
<evidence type="ECO:0000313" key="4">
    <source>
        <dbReference type="EMBL" id="OGM50583.1"/>
    </source>
</evidence>
<sequence>ITNEDAFQAVSASLPTWDNVLRWSRREPYLVDRVKGGYPRFYIHKTIQKLSQGVLLRLKVADANCMIFPSVASASRCKQFLDGKASPAHIQTISFRKANSSPEGQLSEQAKWAGFEVVIYPGDLQTEAMAFWRQSGDGISSRHAEYALSQLDRLEAAEDSIIYHTPHPKSVERLCTAARVNSSTEEMMFIRSFIAELATSQRCGKPTAHDVFLFPKGLSAIYAVSRALRSMSLCGQDSIVVYGFPYSETVKCIELSGWSKFTLHGHGSKEELDQLETSLANGERISALFCEFPSNPQLKSPDLPRLRALADQYKFVIACDETIGTFINVDVLPYVDIVMTSLTKIFSGASDVMGGSVIVNPQSIYYDYIYDSIASLWEDTFFPADVVTLAQNCKDVVSRVKKCSYSAEAIANLINNHHAVERVNYPSLVPTKHLYENCKREDGGYGFLLSLIFHNPEDAATFYDNLHIAKGPSLGTNFTIAIPYAILSHFRELAWAASFDVPEHIVRISVGLEDTEELLLAVRYALECVSSK</sequence>
<evidence type="ECO:0008006" key="6">
    <source>
        <dbReference type="Google" id="ProtNLM"/>
    </source>
</evidence>
<gene>
    <name evidence="4" type="ORF">ABOM_000775</name>
</gene>
<dbReference type="PANTHER" id="PTHR42699">
    <property type="match status" value="1"/>
</dbReference>
<dbReference type="GO" id="GO:0019346">
    <property type="term" value="P:transsulfuration"/>
    <property type="evidence" value="ECO:0007669"/>
    <property type="project" value="InterPro"/>
</dbReference>
<keyword evidence="5" id="KW-1185">Reference proteome</keyword>
<dbReference type="InterPro" id="IPR015421">
    <property type="entry name" value="PyrdxlP-dep_Trfase_major"/>
</dbReference>